<dbReference type="InterPro" id="IPR051012">
    <property type="entry name" value="CellSynth/LPSAsmb/PSIAsmb"/>
</dbReference>
<dbReference type="PANTHER" id="PTHR45586:SF1">
    <property type="entry name" value="LIPOPOLYSACCHARIDE ASSEMBLY PROTEIN B"/>
    <property type="match status" value="1"/>
</dbReference>
<evidence type="ECO:0000256" key="4">
    <source>
        <dbReference type="SAM" id="MobiDB-lite"/>
    </source>
</evidence>
<dbReference type="Pfam" id="PF07721">
    <property type="entry name" value="TPR_4"/>
    <property type="match status" value="1"/>
</dbReference>
<evidence type="ECO:0000313" key="6">
    <source>
        <dbReference type="Proteomes" id="UP001155040"/>
    </source>
</evidence>
<feature type="repeat" description="TPR" evidence="3">
    <location>
        <begin position="132"/>
        <end position="165"/>
    </location>
</feature>
<dbReference type="PANTHER" id="PTHR45586">
    <property type="entry name" value="TPR REPEAT-CONTAINING PROTEIN PA4667"/>
    <property type="match status" value="1"/>
</dbReference>
<accession>A0A9X2UNU2</accession>
<evidence type="ECO:0000256" key="1">
    <source>
        <dbReference type="ARBA" id="ARBA00022737"/>
    </source>
</evidence>
<keyword evidence="1" id="KW-0677">Repeat</keyword>
<keyword evidence="2 3" id="KW-0802">TPR repeat</keyword>
<gene>
    <name evidence="5" type="ORF">GGQ01_003084</name>
</gene>
<feature type="region of interest" description="Disordered" evidence="4">
    <location>
        <begin position="439"/>
        <end position="464"/>
    </location>
</feature>
<dbReference type="Pfam" id="PF13432">
    <property type="entry name" value="TPR_16"/>
    <property type="match status" value="4"/>
</dbReference>
<name>A0A9X2UNU2_9BACT</name>
<reference evidence="5" key="1">
    <citation type="submission" date="2022-08" db="EMBL/GenBank/DDBJ databases">
        <title>Genomic Encyclopedia of Type Strains, Phase V (KMG-V): Genome sequencing to study the core and pangenomes of soil and plant-associated prokaryotes.</title>
        <authorList>
            <person name="Whitman W."/>
        </authorList>
    </citation>
    <scope>NUCLEOTIDE SEQUENCE</scope>
    <source>
        <strain evidence="5">SP3012</strain>
    </source>
</reference>
<protein>
    <submittedName>
        <fullName evidence="5">Tetratricopeptide (TPR) repeat protein</fullName>
    </submittedName>
</protein>
<dbReference type="PROSITE" id="PS50005">
    <property type="entry name" value="TPR"/>
    <property type="match status" value="2"/>
</dbReference>
<dbReference type="InterPro" id="IPR011990">
    <property type="entry name" value="TPR-like_helical_dom_sf"/>
</dbReference>
<dbReference type="SMART" id="SM00028">
    <property type="entry name" value="TPR"/>
    <property type="match status" value="6"/>
</dbReference>
<dbReference type="GO" id="GO:0042802">
    <property type="term" value="F:identical protein binding"/>
    <property type="evidence" value="ECO:0007669"/>
    <property type="project" value="InterPro"/>
</dbReference>
<organism evidence="5 6">
    <name type="scientific">Salinibacter ruber</name>
    <dbReference type="NCBI Taxonomy" id="146919"/>
    <lineage>
        <taxon>Bacteria</taxon>
        <taxon>Pseudomonadati</taxon>
        <taxon>Rhodothermota</taxon>
        <taxon>Rhodothermia</taxon>
        <taxon>Rhodothermales</taxon>
        <taxon>Salinibacteraceae</taxon>
        <taxon>Salinibacter</taxon>
    </lineage>
</organism>
<evidence type="ECO:0000256" key="3">
    <source>
        <dbReference type="PROSITE-ProRule" id="PRU00339"/>
    </source>
</evidence>
<dbReference type="EMBL" id="JANUBF010000032">
    <property type="protein sequence ID" value="MCS4037995.1"/>
    <property type="molecule type" value="Genomic_DNA"/>
</dbReference>
<dbReference type="Pfam" id="PF14559">
    <property type="entry name" value="TPR_19"/>
    <property type="match status" value="1"/>
</dbReference>
<dbReference type="Gene3D" id="1.25.40.10">
    <property type="entry name" value="Tetratricopeptide repeat domain"/>
    <property type="match status" value="3"/>
</dbReference>
<dbReference type="SUPFAM" id="SSF48452">
    <property type="entry name" value="TPR-like"/>
    <property type="match status" value="4"/>
</dbReference>
<comment type="caution">
    <text evidence="5">The sequence shown here is derived from an EMBL/GenBank/DDBJ whole genome shotgun (WGS) entry which is preliminary data.</text>
</comment>
<evidence type="ECO:0000313" key="5">
    <source>
        <dbReference type="EMBL" id="MCS4037995.1"/>
    </source>
</evidence>
<dbReference type="Proteomes" id="UP001155040">
    <property type="component" value="Unassembled WGS sequence"/>
</dbReference>
<dbReference type="InterPro" id="IPR011717">
    <property type="entry name" value="TPR-4"/>
</dbReference>
<dbReference type="AlphaFoldDB" id="A0A9X2UNU2"/>
<feature type="repeat" description="TPR" evidence="3">
    <location>
        <begin position="306"/>
        <end position="339"/>
    </location>
</feature>
<sequence length="647" mass="71874">MPHLETALAADSLRPRVYAMLALSLSRTGRLGEAEAVLASGRQVVGGQPLLQMTRAELLRRKGHLAEALSVYQDLEKRQAQSRVSSGPMGPAFLSERIGRVHRELGVEAHAAGDTARAQSHLRRALRKAPSPGTYGDLGVLYLEQGRAHKALEMADSGLAEAPDTSEAAGRLLRLKASSLRRLGKTDPLADTYERLAALRPRDVEIQIGYGQALIRDGRQQAGIDHLRSLLGRFPSERRPYEALISLYDRYQNSERALQVLRQMRTRFPEDPEIVRRIADRLGALGRLGDAKATYDTLQTQTGNVAAAARARAEIYEAEGRYGRAAEEYRRALQEGPAQEPLFRDLGRAIEKDGRWLAALDIYERWVGQSREPGPHVHRGRAFQHLGRPDSARLAYERALGREASHPLPAARLATLLWQEGRPDAAFDRAVEAIRLGLSGKPPRQMPAGRVDTSAFDGEGVPSARQRRRQRASRWWRQSVDEAFAHLTRRYPRDRVDPALTKLQDAFPGAARLHLLLSRYYEDAGRSRAARRAASRAVELEPGVPETHRARARASVALGDTAAAISAYRRAFALDRTDRESVSALIDLREGQGRLETLIRRWRRRYGTRPSQPLREALIEALHKAGRYGEAQKIAQAAAADSTAAKP</sequence>
<dbReference type="InterPro" id="IPR019734">
    <property type="entry name" value="TPR_rpt"/>
</dbReference>
<proteinExistence type="predicted"/>
<evidence type="ECO:0000256" key="2">
    <source>
        <dbReference type="ARBA" id="ARBA00022803"/>
    </source>
</evidence>